<name>A0A1W2AL19_9MICO</name>
<dbReference type="EMBL" id="FWXN01000006">
    <property type="protein sequence ID" value="SMC61353.1"/>
    <property type="molecule type" value="Genomic_DNA"/>
</dbReference>
<sequence length="414" mass="43386">MVDEVAGGGVVDLVTMGCAWTLDLTALDARRADETRDRWARCVDLAIDPGTIRLDEEPTTLRVGLGDLPATEAAGSGVVGSVVTASDPERLPYVLSREITRLGLTRLRGRASLLHAAALTDADGRAVVLVAPSGGGKSTATRVLGERLGYVTDESVVLLADGRIAPHPKPPSLVIDPADRWHKAEPAPDEVGLGPTPAAPRIAALLTLARDPDEAHPRIEPVGLLDQLLAVLPETSSTWWLDDGLDRLARAVTAGGVPARLVYAEVATCHELVAEHLAQAAPAAPTWEHLPPAAHERLPRDDEGSAPEPTPRTPHCPGGMRTDQAPPRVVRASWSDAIACDGEVLVLAGPRPLRLAGPGAVAWRAAREPVTVADLTTTVVAELGEHPEADRIVGAAVADLIDHGALRRVASPAP</sequence>
<gene>
    <name evidence="2" type="ORF">SAMN06296429_1069</name>
</gene>
<dbReference type="OrthoDB" id="4793383at2"/>
<evidence type="ECO:0008006" key="4">
    <source>
        <dbReference type="Google" id="ProtNLM"/>
    </source>
</evidence>
<dbReference type="RefSeq" id="WP_143445502.1">
    <property type="nucleotide sequence ID" value="NZ_FWXN01000006.1"/>
</dbReference>
<organism evidence="2 3">
    <name type="scientific">Janibacter indicus</name>
    <dbReference type="NCBI Taxonomy" id="857417"/>
    <lineage>
        <taxon>Bacteria</taxon>
        <taxon>Bacillati</taxon>
        <taxon>Actinomycetota</taxon>
        <taxon>Actinomycetes</taxon>
        <taxon>Micrococcales</taxon>
        <taxon>Intrasporangiaceae</taxon>
        <taxon>Janibacter</taxon>
    </lineage>
</organism>
<evidence type="ECO:0000256" key="1">
    <source>
        <dbReference type="SAM" id="MobiDB-lite"/>
    </source>
</evidence>
<dbReference type="SUPFAM" id="SSF53795">
    <property type="entry name" value="PEP carboxykinase-like"/>
    <property type="match status" value="1"/>
</dbReference>
<feature type="region of interest" description="Disordered" evidence="1">
    <location>
        <begin position="295"/>
        <end position="324"/>
    </location>
</feature>
<protein>
    <recommendedName>
        <fullName evidence="4">Coenzyme PQQ synthesis protein D (PqqD)</fullName>
    </recommendedName>
</protein>
<evidence type="ECO:0000313" key="2">
    <source>
        <dbReference type="EMBL" id="SMC61353.1"/>
    </source>
</evidence>
<dbReference type="AlphaFoldDB" id="A0A1W2AL19"/>
<proteinExistence type="predicted"/>
<accession>A0A1W2AL19</accession>
<evidence type="ECO:0000313" key="3">
    <source>
        <dbReference type="Proteomes" id="UP000192634"/>
    </source>
</evidence>
<reference evidence="2 3" key="1">
    <citation type="submission" date="2017-04" db="EMBL/GenBank/DDBJ databases">
        <authorList>
            <person name="Afonso C.L."/>
            <person name="Miller P.J."/>
            <person name="Scott M.A."/>
            <person name="Spackman E."/>
            <person name="Goraichik I."/>
            <person name="Dimitrov K.M."/>
            <person name="Suarez D.L."/>
            <person name="Swayne D.E."/>
        </authorList>
    </citation>
    <scope>NUCLEOTIDE SEQUENCE [LARGE SCALE GENOMIC DNA]</scope>
    <source>
        <strain evidence="2 3">CGMCC 1.12511</strain>
    </source>
</reference>
<dbReference type="Proteomes" id="UP000192634">
    <property type="component" value="Unassembled WGS sequence"/>
</dbReference>